<dbReference type="EMBL" id="BPLR01017389">
    <property type="protein sequence ID" value="GIY91190.1"/>
    <property type="molecule type" value="Genomic_DNA"/>
</dbReference>
<evidence type="ECO:0000313" key="2">
    <source>
        <dbReference type="Proteomes" id="UP001054945"/>
    </source>
</evidence>
<reference evidence="1 2" key="1">
    <citation type="submission" date="2021-06" db="EMBL/GenBank/DDBJ databases">
        <title>Caerostris extrusa draft genome.</title>
        <authorList>
            <person name="Kono N."/>
            <person name="Arakawa K."/>
        </authorList>
    </citation>
    <scope>NUCLEOTIDE SEQUENCE [LARGE SCALE GENOMIC DNA]</scope>
</reference>
<accession>A0AAV4XAH1</accession>
<dbReference type="AlphaFoldDB" id="A0AAV4XAH1"/>
<evidence type="ECO:0000313" key="1">
    <source>
        <dbReference type="EMBL" id="GIY91190.1"/>
    </source>
</evidence>
<comment type="caution">
    <text evidence="1">The sequence shown here is derived from an EMBL/GenBank/DDBJ whole genome shotgun (WGS) entry which is preliminary data.</text>
</comment>
<dbReference type="Proteomes" id="UP001054945">
    <property type="component" value="Unassembled WGS sequence"/>
</dbReference>
<keyword evidence="2" id="KW-1185">Reference proteome</keyword>
<name>A0AAV4XAH1_CAEEX</name>
<organism evidence="1 2">
    <name type="scientific">Caerostris extrusa</name>
    <name type="common">Bark spider</name>
    <name type="synonym">Caerostris bankana</name>
    <dbReference type="NCBI Taxonomy" id="172846"/>
    <lineage>
        <taxon>Eukaryota</taxon>
        <taxon>Metazoa</taxon>
        <taxon>Ecdysozoa</taxon>
        <taxon>Arthropoda</taxon>
        <taxon>Chelicerata</taxon>
        <taxon>Arachnida</taxon>
        <taxon>Araneae</taxon>
        <taxon>Araneomorphae</taxon>
        <taxon>Entelegynae</taxon>
        <taxon>Araneoidea</taxon>
        <taxon>Araneidae</taxon>
        <taxon>Caerostris</taxon>
    </lineage>
</organism>
<proteinExistence type="predicted"/>
<protein>
    <submittedName>
        <fullName evidence="1">Uncharacterized protein</fullName>
    </submittedName>
</protein>
<gene>
    <name evidence="1" type="ORF">CEXT_472761</name>
</gene>
<sequence>MDYWRFFFFLPPFDVRAIQIASRKSPEVEQPLLPRGTMTDDLLEADDHVQTDMLVLQGFLISHRDINNFDYRYKSPTGLRLTTVLRLSF</sequence>